<accession>A0A0P1EQ24</accession>
<dbReference type="InterPro" id="IPR050770">
    <property type="entry name" value="Intradiol_RC_Dioxygenase"/>
</dbReference>
<keyword evidence="2 5" id="KW-0223">Dioxygenase</keyword>
<dbReference type="Proteomes" id="UP000050786">
    <property type="component" value="Unassembled WGS sequence"/>
</dbReference>
<organism evidence="5 6">
    <name type="scientific">Ruegeria atlantica</name>
    <dbReference type="NCBI Taxonomy" id="81569"/>
    <lineage>
        <taxon>Bacteria</taxon>
        <taxon>Pseudomonadati</taxon>
        <taxon>Pseudomonadota</taxon>
        <taxon>Alphaproteobacteria</taxon>
        <taxon>Rhodobacterales</taxon>
        <taxon>Roseobacteraceae</taxon>
        <taxon>Ruegeria</taxon>
    </lineage>
</organism>
<comment type="similarity">
    <text evidence="1">Belongs to the intradiol ring-cleavage dioxygenase family.</text>
</comment>
<evidence type="ECO:0000313" key="6">
    <source>
        <dbReference type="Proteomes" id="UP000050786"/>
    </source>
</evidence>
<dbReference type="InterPro" id="IPR000627">
    <property type="entry name" value="Intradiol_dOase_C"/>
</dbReference>
<sequence length="86" mass="9849">MNRLGCHPFRPAHLHYTVSKYGYDELTTHIFDPEDKYLHSDSVCGIKESLIAEFRRVDDPAPSAEVGFAGPYWDVEFDFVLATKEV</sequence>
<dbReference type="InterPro" id="IPR015889">
    <property type="entry name" value="Intradiol_dOase_core"/>
</dbReference>
<evidence type="ECO:0000256" key="2">
    <source>
        <dbReference type="ARBA" id="ARBA00022964"/>
    </source>
</evidence>
<evidence type="ECO:0000256" key="3">
    <source>
        <dbReference type="ARBA" id="ARBA00023002"/>
    </source>
</evidence>
<dbReference type="SUPFAM" id="SSF49482">
    <property type="entry name" value="Aromatic compound dioxygenase"/>
    <property type="match status" value="1"/>
</dbReference>
<keyword evidence="3 5" id="KW-0560">Oxidoreductase</keyword>
<dbReference type="GO" id="GO:0008199">
    <property type="term" value="F:ferric iron binding"/>
    <property type="evidence" value="ECO:0007669"/>
    <property type="project" value="InterPro"/>
</dbReference>
<dbReference type="EC" id="1.13.11.37" evidence="5"/>
<evidence type="ECO:0000313" key="5">
    <source>
        <dbReference type="EMBL" id="CUH42728.1"/>
    </source>
</evidence>
<dbReference type="EMBL" id="CYPS01000026">
    <property type="protein sequence ID" value="CUH42728.1"/>
    <property type="molecule type" value="Genomic_DNA"/>
</dbReference>
<dbReference type="Gene3D" id="2.60.130.10">
    <property type="entry name" value="Aromatic compound dioxygenase"/>
    <property type="match status" value="1"/>
</dbReference>
<reference evidence="6" key="1">
    <citation type="submission" date="2015-09" db="EMBL/GenBank/DDBJ databases">
        <authorList>
            <person name="Rodrigo-Torres L."/>
            <person name="Arahal D.R."/>
        </authorList>
    </citation>
    <scope>NUCLEOTIDE SEQUENCE [LARGE SCALE GENOMIC DNA]</scope>
    <source>
        <strain evidence="6">CECT 4293</strain>
    </source>
</reference>
<proteinExistence type="inferred from homology"/>
<dbReference type="Pfam" id="PF00775">
    <property type="entry name" value="Dioxygenase_C"/>
    <property type="match status" value="1"/>
</dbReference>
<dbReference type="AlphaFoldDB" id="A0A0P1EQ24"/>
<feature type="domain" description="Intradiol ring-cleavage dioxygenases" evidence="4">
    <location>
        <begin position="3"/>
        <end position="81"/>
    </location>
</feature>
<evidence type="ECO:0000259" key="4">
    <source>
        <dbReference type="Pfam" id="PF00775"/>
    </source>
</evidence>
<dbReference type="PANTHER" id="PTHR33711">
    <property type="entry name" value="DIOXYGENASE, PUTATIVE (AFU_ORTHOLOGUE AFUA_2G02910)-RELATED"/>
    <property type="match status" value="1"/>
</dbReference>
<dbReference type="PANTHER" id="PTHR33711:SF7">
    <property type="entry name" value="INTRADIOL RING-CLEAVAGE DIOXYGENASES DOMAIN-CONTAINING PROTEIN-RELATED"/>
    <property type="match status" value="1"/>
</dbReference>
<keyword evidence="6" id="KW-1185">Reference proteome</keyword>
<dbReference type="GO" id="GO:0047074">
    <property type="term" value="F:4-hydroxycatechol 1,2-dioxygenase activity"/>
    <property type="evidence" value="ECO:0007669"/>
    <property type="project" value="UniProtKB-EC"/>
</dbReference>
<name>A0A0P1EQ24_9RHOB</name>
<protein>
    <submittedName>
        <fullName evidence="5">Hydroxyquinol 1,2-dioxygenase</fullName>
        <ecNumber evidence="5">1.13.11.37</ecNumber>
    </submittedName>
</protein>
<gene>
    <name evidence="5" type="primary">chqB_1</name>
    <name evidence="5" type="ORF">RUM4293_01617</name>
</gene>
<evidence type="ECO:0000256" key="1">
    <source>
        <dbReference type="ARBA" id="ARBA00007825"/>
    </source>
</evidence>